<dbReference type="Gene3D" id="3.30.160.60">
    <property type="entry name" value="Classic Zinc Finger"/>
    <property type="match status" value="2"/>
</dbReference>
<dbReference type="InterPro" id="IPR036236">
    <property type="entry name" value="Znf_C2H2_sf"/>
</dbReference>
<evidence type="ECO:0000259" key="7">
    <source>
        <dbReference type="PROSITE" id="PS50157"/>
    </source>
</evidence>
<dbReference type="AlphaFoldDB" id="A0A816E3Q8"/>
<feature type="region of interest" description="Disordered" evidence="6">
    <location>
        <begin position="275"/>
        <end position="302"/>
    </location>
</feature>
<proteinExistence type="predicted"/>
<dbReference type="GO" id="GO:0008270">
    <property type="term" value="F:zinc ion binding"/>
    <property type="evidence" value="ECO:0007669"/>
    <property type="project" value="UniProtKB-KW"/>
</dbReference>
<dbReference type="PROSITE" id="PS00028">
    <property type="entry name" value="ZINC_FINGER_C2H2_1"/>
    <property type="match status" value="1"/>
</dbReference>
<evidence type="ECO:0000256" key="5">
    <source>
        <dbReference type="PROSITE-ProRule" id="PRU00042"/>
    </source>
</evidence>
<evidence type="ECO:0000256" key="4">
    <source>
        <dbReference type="ARBA" id="ARBA00022833"/>
    </source>
</evidence>
<dbReference type="Proteomes" id="UP000663828">
    <property type="component" value="Unassembled WGS sequence"/>
</dbReference>
<dbReference type="GO" id="GO:0045944">
    <property type="term" value="P:positive regulation of transcription by RNA polymerase II"/>
    <property type="evidence" value="ECO:0007669"/>
    <property type="project" value="TreeGrafter"/>
</dbReference>
<name>A0A816E3Q8_ADIRI</name>
<evidence type="ECO:0000313" key="8">
    <source>
        <dbReference type="EMBL" id="CAF1643910.1"/>
    </source>
</evidence>
<keyword evidence="1" id="KW-0479">Metal-binding</keyword>
<feature type="domain" description="C2H2-type" evidence="7">
    <location>
        <begin position="96"/>
        <end position="123"/>
    </location>
</feature>
<dbReference type="GO" id="GO:0005634">
    <property type="term" value="C:nucleus"/>
    <property type="evidence" value="ECO:0007669"/>
    <property type="project" value="TreeGrafter"/>
</dbReference>
<feature type="domain" description="C2H2-type" evidence="7">
    <location>
        <begin position="355"/>
        <end position="383"/>
    </location>
</feature>
<reference evidence="8" key="1">
    <citation type="submission" date="2021-02" db="EMBL/GenBank/DDBJ databases">
        <authorList>
            <person name="Nowell W R."/>
        </authorList>
    </citation>
    <scope>NUCLEOTIDE SEQUENCE</scope>
</reference>
<evidence type="ECO:0000256" key="3">
    <source>
        <dbReference type="ARBA" id="ARBA00022771"/>
    </source>
</evidence>
<organism evidence="8 9">
    <name type="scientific">Adineta ricciae</name>
    <name type="common">Rotifer</name>
    <dbReference type="NCBI Taxonomy" id="249248"/>
    <lineage>
        <taxon>Eukaryota</taxon>
        <taxon>Metazoa</taxon>
        <taxon>Spiralia</taxon>
        <taxon>Gnathifera</taxon>
        <taxon>Rotifera</taxon>
        <taxon>Eurotatoria</taxon>
        <taxon>Bdelloidea</taxon>
        <taxon>Adinetida</taxon>
        <taxon>Adinetidae</taxon>
        <taxon>Adineta</taxon>
    </lineage>
</organism>
<feature type="region of interest" description="Disordered" evidence="6">
    <location>
        <begin position="530"/>
        <end position="578"/>
    </location>
</feature>
<feature type="compositionally biased region" description="Low complexity" evidence="6">
    <location>
        <begin position="446"/>
        <end position="464"/>
    </location>
</feature>
<dbReference type="InterPro" id="IPR013087">
    <property type="entry name" value="Znf_C2H2_type"/>
</dbReference>
<evidence type="ECO:0000313" key="9">
    <source>
        <dbReference type="Proteomes" id="UP000663828"/>
    </source>
</evidence>
<evidence type="ECO:0000256" key="2">
    <source>
        <dbReference type="ARBA" id="ARBA00022737"/>
    </source>
</evidence>
<feature type="compositionally biased region" description="Low complexity" evidence="6">
    <location>
        <begin position="45"/>
        <end position="61"/>
    </location>
</feature>
<dbReference type="EMBL" id="CAJNOR010009365">
    <property type="protein sequence ID" value="CAF1643910.1"/>
    <property type="molecule type" value="Genomic_DNA"/>
</dbReference>
<sequence length="578" mass="64282">MKLAQVITDDEDNNEDVLDLSVKKKSSSSAVSNEIILKQNQNLSSLLSPSSSSTSSSLISSPKHHLPTNKRGLDTSGTIKIQQTGTISSNKRPLRFQCKHCDYKAPSTSLMQNHIYRHTDLTPYACAYCGHKSTTKSTIMVHIELCHPNMEVKIIENRVREQDFYRDLNSSEITSTSNSSVTNPVTASTAATTVANTQEPQLKKQRCSNQYDSESAPINGVAISLKTIVDDDNESLSASDDTSETENLEPVTFENDEQRTSVNLFDSAPTMVKPSLKLKLPPPQISTMESTPPITKESDSEDGSEYLLVYNRPKQYYGSLYEPDKQYACKLCSYTTNHRPSMEDHVFVHTNEKPYKCGYCGEEIYTRYAATYHIKYKHAGMARNFIQNKADVTQYYVNRAKKDDEKNQFKVIDTRRVKVPARNGKPGKSPSVKTETSVEYAVQNVSSPSPSNITISTPPQTPISKLPMPPTTNLPAGTTVPPDYRLLLAWSYYLASQAAWLSPMLQQQQQQGQLPSSLPTDPETAAKFLQQAMQTAMEPLIAGQTANGQNDDDDDDDQSKNEPAVESLLTIKQEVNES</sequence>
<keyword evidence="3 5" id="KW-0863">Zinc-finger</keyword>
<dbReference type="InterPro" id="IPR050688">
    <property type="entry name" value="Zinc_finger/UBP_domain"/>
</dbReference>
<comment type="caution">
    <text evidence="8">The sequence shown here is derived from an EMBL/GenBank/DDBJ whole genome shotgun (WGS) entry which is preliminary data.</text>
</comment>
<accession>A0A816E3Q8</accession>
<gene>
    <name evidence="8" type="ORF">XAT740_LOCUS53800</name>
</gene>
<dbReference type="SMART" id="SM00355">
    <property type="entry name" value="ZnF_C2H2"/>
    <property type="match status" value="4"/>
</dbReference>
<dbReference type="PANTHER" id="PTHR24403:SF67">
    <property type="entry name" value="FI01116P-RELATED"/>
    <property type="match status" value="1"/>
</dbReference>
<feature type="region of interest" description="Disordered" evidence="6">
    <location>
        <begin position="193"/>
        <end position="213"/>
    </location>
</feature>
<keyword evidence="9" id="KW-1185">Reference proteome</keyword>
<dbReference type="PANTHER" id="PTHR24403">
    <property type="entry name" value="ZINC FINGER PROTEIN"/>
    <property type="match status" value="1"/>
</dbReference>
<evidence type="ECO:0000256" key="1">
    <source>
        <dbReference type="ARBA" id="ARBA00022723"/>
    </source>
</evidence>
<dbReference type="SUPFAM" id="SSF57667">
    <property type="entry name" value="beta-beta-alpha zinc fingers"/>
    <property type="match status" value="2"/>
</dbReference>
<dbReference type="PROSITE" id="PS50157">
    <property type="entry name" value="ZINC_FINGER_C2H2_2"/>
    <property type="match status" value="3"/>
</dbReference>
<feature type="region of interest" description="Disordered" evidence="6">
    <location>
        <begin position="444"/>
        <end position="467"/>
    </location>
</feature>
<protein>
    <recommendedName>
        <fullName evidence="7">C2H2-type domain-containing protein</fullName>
    </recommendedName>
</protein>
<feature type="domain" description="C2H2-type" evidence="7">
    <location>
        <begin position="327"/>
        <end position="354"/>
    </location>
</feature>
<feature type="compositionally biased region" description="Polar residues" evidence="6">
    <location>
        <begin position="75"/>
        <end position="88"/>
    </location>
</feature>
<keyword evidence="2" id="KW-0677">Repeat</keyword>
<evidence type="ECO:0000256" key="6">
    <source>
        <dbReference type="SAM" id="MobiDB-lite"/>
    </source>
</evidence>
<feature type="region of interest" description="Disordered" evidence="6">
    <location>
        <begin position="45"/>
        <end position="88"/>
    </location>
</feature>
<keyword evidence="4" id="KW-0862">Zinc</keyword>